<sequence length="120" mass="13578">MRILLIALTILSFNTLADESLSKSQITEVEALLTEAVSKLIYLERDCDKPIDGEKVKEMAKLKAFSEGYETIEGISWEKIRMEAHRQYGVLKTKAPVGELCDEYKADIKGSYKFLKDIDG</sequence>
<feature type="signal peptide" evidence="1">
    <location>
        <begin position="1"/>
        <end position="17"/>
    </location>
</feature>
<dbReference type="EMBL" id="CP134145">
    <property type="protein sequence ID" value="WNC70882.1"/>
    <property type="molecule type" value="Genomic_DNA"/>
</dbReference>
<dbReference type="RefSeq" id="WP_348390017.1">
    <property type="nucleotide sequence ID" value="NZ_CP134145.1"/>
</dbReference>
<organism evidence="2 3">
    <name type="scientific">Thalassotalea psychrophila</name>
    <dbReference type="NCBI Taxonomy" id="3065647"/>
    <lineage>
        <taxon>Bacteria</taxon>
        <taxon>Pseudomonadati</taxon>
        <taxon>Pseudomonadota</taxon>
        <taxon>Gammaproteobacteria</taxon>
        <taxon>Alteromonadales</taxon>
        <taxon>Colwelliaceae</taxon>
        <taxon>Thalassotalea</taxon>
    </lineage>
</organism>
<name>A0ABY9TQ04_9GAMM</name>
<evidence type="ECO:0000313" key="2">
    <source>
        <dbReference type="EMBL" id="WNC70882.1"/>
    </source>
</evidence>
<keyword evidence="3" id="KW-1185">Reference proteome</keyword>
<proteinExistence type="predicted"/>
<gene>
    <name evidence="2" type="ORF">RGQ13_12145</name>
</gene>
<reference evidence="3" key="1">
    <citation type="submission" date="2023-09" db="EMBL/GenBank/DDBJ databases">
        <authorList>
            <person name="Zhang C."/>
        </authorList>
    </citation>
    <scope>NUCLEOTIDE SEQUENCE [LARGE SCALE GENOMIC DNA]</scope>
    <source>
        <strain evidence="3">SQ149</strain>
    </source>
</reference>
<dbReference type="Proteomes" id="UP001258994">
    <property type="component" value="Chromosome"/>
</dbReference>
<protein>
    <submittedName>
        <fullName evidence="2">Uncharacterized protein</fullName>
    </submittedName>
</protein>
<evidence type="ECO:0000256" key="1">
    <source>
        <dbReference type="SAM" id="SignalP"/>
    </source>
</evidence>
<evidence type="ECO:0000313" key="3">
    <source>
        <dbReference type="Proteomes" id="UP001258994"/>
    </source>
</evidence>
<feature type="chain" id="PRO_5046684272" evidence="1">
    <location>
        <begin position="18"/>
        <end position="120"/>
    </location>
</feature>
<accession>A0ABY9TQ04</accession>
<keyword evidence="1" id="KW-0732">Signal</keyword>